<dbReference type="Gene3D" id="2.60.200.40">
    <property type="match status" value="1"/>
</dbReference>
<feature type="non-terminal residue" evidence="3">
    <location>
        <position position="614"/>
    </location>
</feature>
<dbReference type="InterPro" id="IPR045363">
    <property type="entry name" value="CERK_C"/>
</dbReference>
<name>A0ABQ7S9N0_9ACAR</name>
<dbReference type="Proteomes" id="UP000825002">
    <property type="component" value="Unassembled WGS sequence"/>
</dbReference>
<feature type="compositionally biased region" description="Low complexity" evidence="1">
    <location>
        <begin position="297"/>
        <end position="321"/>
    </location>
</feature>
<keyword evidence="4" id="KW-1185">Reference proteome</keyword>
<feature type="domain" description="DAGKc" evidence="2">
    <location>
        <begin position="195"/>
        <end position="389"/>
    </location>
</feature>
<accession>A0ABQ7S9N0</accession>
<proteinExistence type="predicted"/>
<dbReference type="Gene3D" id="3.40.50.10330">
    <property type="entry name" value="Probable inorganic polyphosphate/atp-NAD kinase, domain 1"/>
    <property type="match status" value="1"/>
</dbReference>
<dbReference type="Pfam" id="PF19280">
    <property type="entry name" value="CERK_C"/>
    <property type="match status" value="1"/>
</dbReference>
<evidence type="ECO:0000313" key="3">
    <source>
        <dbReference type="EMBL" id="KAG9510113.1"/>
    </source>
</evidence>
<keyword evidence="3" id="KW-0418">Kinase</keyword>
<protein>
    <submittedName>
        <fullName evidence="3">Ceramide kinase</fullName>
    </submittedName>
</protein>
<dbReference type="PANTHER" id="PTHR12358:SF111">
    <property type="entry name" value="CERAMIDE KINASE, ISOFORM A"/>
    <property type="match status" value="1"/>
</dbReference>
<feature type="region of interest" description="Disordered" evidence="1">
    <location>
        <begin position="293"/>
        <end position="331"/>
    </location>
</feature>
<evidence type="ECO:0000313" key="4">
    <source>
        <dbReference type="Proteomes" id="UP000825002"/>
    </source>
</evidence>
<feature type="compositionally biased region" description="Low complexity" evidence="1">
    <location>
        <begin position="57"/>
        <end position="75"/>
    </location>
</feature>
<keyword evidence="3" id="KW-0808">Transferase</keyword>
<evidence type="ECO:0000256" key="1">
    <source>
        <dbReference type="SAM" id="MobiDB-lite"/>
    </source>
</evidence>
<reference evidence="3 4" key="1">
    <citation type="submission" date="2020-10" db="EMBL/GenBank/DDBJ databases">
        <authorList>
            <person name="Klimov P.B."/>
            <person name="Dyachkov S.M."/>
            <person name="Chetverikov P.E."/>
        </authorList>
    </citation>
    <scope>NUCLEOTIDE SEQUENCE [LARGE SCALE GENOMIC DNA]</scope>
    <source>
        <strain evidence="3">BMOC 18-1129-001#AD2665</strain>
        <tissue evidence="3">Entire mites</tissue>
    </source>
</reference>
<feature type="region of interest" description="Disordered" evidence="1">
    <location>
        <begin position="48"/>
        <end position="96"/>
    </location>
</feature>
<dbReference type="EMBL" id="JAIFTH010000230">
    <property type="protein sequence ID" value="KAG9510113.1"/>
    <property type="molecule type" value="Genomic_DNA"/>
</dbReference>
<dbReference type="InterPro" id="IPR001206">
    <property type="entry name" value="Diacylglycerol_kinase_cat_dom"/>
</dbReference>
<organism evidence="3 4">
    <name type="scientific">Fragariocoptes setiger</name>
    <dbReference type="NCBI Taxonomy" id="1670756"/>
    <lineage>
        <taxon>Eukaryota</taxon>
        <taxon>Metazoa</taxon>
        <taxon>Ecdysozoa</taxon>
        <taxon>Arthropoda</taxon>
        <taxon>Chelicerata</taxon>
        <taxon>Arachnida</taxon>
        <taxon>Acari</taxon>
        <taxon>Acariformes</taxon>
        <taxon>Trombidiformes</taxon>
        <taxon>Prostigmata</taxon>
        <taxon>Eupodina</taxon>
        <taxon>Eriophyoidea</taxon>
        <taxon>Phytoptidae</taxon>
        <taxon>Fragariocoptes</taxon>
    </lineage>
</organism>
<evidence type="ECO:0000259" key="2">
    <source>
        <dbReference type="PROSITE" id="PS50146"/>
    </source>
</evidence>
<dbReference type="PROSITE" id="PS50146">
    <property type="entry name" value="DAGK"/>
    <property type="match status" value="1"/>
</dbReference>
<dbReference type="InterPro" id="IPR016064">
    <property type="entry name" value="NAD/diacylglycerol_kinase_sf"/>
</dbReference>
<comment type="caution">
    <text evidence="3">The sequence shown here is derived from an EMBL/GenBank/DDBJ whole genome shotgun (WGS) entry which is preliminary data.</text>
</comment>
<dbReference type="InterPro" id="IPR050187">
    <property type="entry name" value="Lipid_Phosphate_FormReg"/>
</dbReference>
<dbReference type="Pfam" id="PF00781">
    <property type="entry name" value="DAGK_cat"/>
    <property type="match status" value="1"/>
</dbReference>
<gene>
    <name evidence="3" type="primary">Cerk</name>
    <name evidence="3" type="ORF">GZH46_01353</name>
</gene>
<dbReference type="SUPFAM" id="SSF111331">
    <property type="entry name" value="NAD kinase/diacylglycerol kinase-like"/>
    <property type="match status" value="1"/>
</dbReference>
<dbReference type="PANTHER" id="PTHR12358">
    <property type="entry name" value="SPHINGOSINE KINASE"/>
    <property type="match status" value="1"/>
</dbReference>
<sequence length="614" mass="67904">MSSDSRCAAGKFDFGVPLDRIIAVRACYCARFDKKPRICERCLAIEEQRHKHDRSGQSSRPPTRQSHSTSSSSTTPVPPHNDQTSQYGESDSADSGHYSAQITSMTIPNMVPNKLNNNMSESGISLGGDSSVDQRDLKISGVRVYYAKQVLGPNKIGVFKLKTLAFEEPKFGAQRDSLHKLVSCFQQLIDSVSSNRPRRLLIFVNPFGGKGRALKIYTKRVAPLLRLARVDVDLVTTEYANHARKLIEDESQPIESTYDGIISVGGDGMFSELINGILSRVNRDKIVWHDKTIYSSNNDNNNDNNNNNGDDNTNRNLNHNDNNPKHVDSNGKSVRRYVTPSIPIGIIGAGSTDANAFGVYGTNDTRTAVINIILGRTVNIDVCSVHDACDDSLIRFVTTMIAYGYFGDVMRESETMRWLGPSRYDVAGVKRILRNEAYEGEIRAVVAANDSKPDVRDRCHANCSCTTSWLSESQPNDISSENYHYVRECGSFIGINACVMACRCPQTKIGLSPGAHLGNGCLDLILVKRCSRAEYLNFLARTAGATKKSAPQRQPSSHPHSRYESSSGIENHDALKTSVWNADGELVEKAAIRVKVNRQLLQVFGFGEPYKQHD</sequence>
<dbReference type="InterPro" id="IPR017438">
    <property type="entry name" value="ATP-NAD_kinase_N"/>
</dbReference>
<dbReference type="GO" id="GO:0016301">
    <property type="term" value="F:kinase activity"/>
    <property type="evidence" value="ECO:0007669"/>
    <property type="project" value="UniProtKB-KW"/>
</dbReference>
<feature type="region of interest" description="Disordered" evidence="1">
    <location>
        <begin position="546"/>
        <end position="569"/>
    </location>
</feature>